<keyword evidence="2" id="KW-1185">Reference proteome</keyword>
<gene>
    <name evidence="1" type="ORF">NDU88_004893</name>
</gene>
<sequence>MQQLRTLEREGRPLSLLPLWPHVRSFALPVCGLRRVAPTGLPAGRGTCRAAGDAPQNGMYETFLLYTVKHHLMGVRSEHFT</sequence>
<accession>A0AAV7PDT8</accession>
<dbReference type="Proteomes" id="UP001066276">
    <property type="component" value="Chromosome 7"/>
</dbReference>
<evidence type="ECO:0000313" key="2">
    <source>
        <dbReference type="Proteomes" id="UP001066276"/>
    </source>
</evidence>
<dbReference type="EMBL" id="JANPWB010000011">
    <property type="protein sequence ID" value="KAJ1126486.1"/>
    <property type="molecule type" value="Genomic_DNA"/>
</dbReference>
<protein>
    <submittedName>
        <fullName evidence="1">Uncharacterized protein</fullName>
    </submittedName>
</protein>
<dbReference type="AlphaFoldDB" id="A0AAV7PDT8"/>
<evidence type="ECO:0000313" key="1">
    <source>
        <dbReference type="EMBL" id="KAJ1126486.1"/>
    </source>
</evidence>
<name>A0AAV7PDT8_PLEWA</name>
<organism evidence="1 2">
    <name type="scientific">Pleurodeles waltl</name>
    <name type="common">Iberian ribbed newt</name>
    <dbReference type="NCBI Taxonomy" id="8319"/>
    <lineage>
        <taxon>Eukaryota</taxon>
        <taxon>Metazoa</taxon>
        <taxon>Chordata</taxon>
        <taxon>Craniata</taxon>
        <taxon>Vertebrata</taxon>
        <taxon>Euteleostomi</taxon>
        <taxon>Amphibia</taxon>
        <taxon>Batrachia</taxon>
        <taxon>Caudata</taxon>
        <taxon>Salamandroidea</taxon>
        <taxon>Salamandridae</taxon>
        <taxon>Pleurodelinae</taxon>
        <taxon>Pleurodeles</taxon>
    </lineage>
</organism>
<reference evidence="1" key="1">
    <citation type="journal article" date="2022" name="bioRxiv">
        <title>Sequencing and chromosome-scale assembly of the giantPleurodeles waltlgenome.</title>
        <authorList>
            <person name="Brown T."/>
            <person name="Elewa A."/>
            <person name="Iarovenko S."/>
            <person name="Subramanian E."/>
            <person name="Araus A.J."/>
            <person name="Petzold A."/>
            <person name="Susuki M."/>
            <person name="Suzuki K.-i.T."/>
            <person name="Hayashi T."/>
            <person name="Toyoda A."/>
            <person name="Oliveira C."/>
            <person name="Osipova E."/>
            <person name="Leigh N.D."/>
            <person name="Simon A."/>
            <person name="Yun M.H."/>
        </authorList>
    </citation>
    <scope>NUCLEOTIDE SEQUENCE</scope>
    <source>
        <strain evidence="1">20211129_DDA</strain>
        <tissue evidence="1">Liver</tissue>
    </source>
</reference>
<proteinExistence type="predicted"/>
<comment type="caution">
    <text evidence="1">The sequence shown here is derived from an EMBL/GenBank/DDBJ whole genome shotgun (WGS) entry which is preliminary data.</text>
</comment>